<reference evidence="1 2" key="1">
    <citation type="journal article" date="2015" name="Genome Announc.">
        <title>Draft Genome Sequence of Filamentous Marine Cyanobacterium Lyngbya confervoides Strain BDU141951.</title>
        <authorList>
            <person name="Chandrababunaidu M.M."/>
            <person name="Sen D."/>
            <person name="Tripathy S."/>
        </authorList>
    </citation>
    <scope>NUCLEOTIDE SEQUENCE [LARGE SCALE GENOMIC DNA]</scope>
    <source>
        <strain evidence="1 2">BDU141951</strain>
    </source>
</reference>
<proteinExistence type="predicted"/>
<dbReference type="AlphaFoldDB" id="A0ABD4T5A7"/>
<accession>A0ABD4T5A7</accession>
<evidence type="ECO:0000313" key="1">
    <source>
        <dbReference type="EMBL" id="MCM1983427.1"/>
    </source>
</evidence>
<evidence type="ECO:0000313" key="2">
    <source>
        <dbReference type="Proteomes" id="UP000031561"/>
    </source>
</evidence>
<keyword evidence="2" id="KW-1185">Reference proteome</keyword>
<name>A0ABD4T5A7_9CYAN</name>
<comment type="caution">
    <text evidence="1">The sequence shown here is derived from an EMBL/GenBank/DDBJ whole genome shotgun (WGS) entry which is preliminary data.</text>
</comment>
<evidence type="ECO:0008006" key="3">
    <source>
        <dbReference type="Google" id="ProtNLM"/>
    </source>
</evidence>
<dbReference type="EMBL" id="JTHE03000061">
    <property type="protein sequence ID" value="MCM1983427.1"/>
    <property type="molecule type" value="Genomic_DNA"/>
</dbReference>
<dbReference type="Proteomes" id="UP000031561">
    <property type="component" value="Unassembled WGS sequence"/>
</dbReference>
<gene>
    <name evidence="1" type="ORF">QQ91_0011425</name>
</gene>
<protein>
    <recommendedName>
        <fullName evidence="3">Bacterial transcriptional activator domain-containing protein</fullName>
    </recommendedName>
</protein>
<sequence length="415" mass="47515">MLASVPPTPAEAFRQTLTEKRYGESLKLLRKMPLRHRWQSFFLLQQTLGKTPLAHYLQALSYDLLYRACRAEAVGHWAEAERLYRLLMQHDVGVKITRKCREGLRRITPAKQRQPIPLVHLETVAEAASKSGSGTAVETSSGCGDPEPPFWRSATSLLILCPVEPAAKPALAPQLAEILNLDPYTARLKLPTLEYRLCRSGSVPEMAFLHQSLDRAGVPSLAVPLAQVQALPVYEVLYLQAIGPQVQVQVRHRDHPQETQSFTFEWAEVRQRVDALLPLLEEVVERDSQGKVRRKTQTQDHAQICDLHLSQGQGILRFYDAAYQFHRGVSLVQTLKHPLQAQTSWAYWQGLKQLLKRHRPDLLVHQRFQNFAESILDQVEILTQIEAHIHLLRRHECYWDQAFHLYSALHYLTLP</sequence>
<dbReference type="RefSeq" id="WP_250833337.1">
    <property type="nucleotide sequence ID" value="NZ_JTHE03000061.1"/>
</dbReference>
<organism evidence="1 2">
    <name type="scientific">Lyngbya confervoides BDU141951</name>
    <dbReference type="NCBI Taxonomy" id="1574623"/>
    <lineage>
        <taxon>Bacteria</taxon>
        <taxon>Bacillati</taxon>
        <taxon>Cyanobacteriota</taxon>
        <taxon>Cyanophyceae</taxon>
        <taxon>Oscillatoriophycideae</taxon>
        <taxon>Oscillatoriales</taxon>
        <taxon>Microcoleaceae</taxon>
        <taxon>Lyngbya</taxon>
    </lineage>
</organism>